<gene>
    <name evidence="1" type="ORF">A2Y62_10580</name>
</gene>
<dbReference type="AlphaFoldDB" id="A0A1F5VTL3"/>
<organism evidence="1 2">
    <name type="scientific">Candidatus Fischerbacteria bacterium RBG_13_37_8</name>
    <dbReference type="NCBI Taxonomy" id="1817863"/>
    <lineage>
        <taxon>Bacteria</taxon>
        <taxon>Candidatus Fischeribacteriota</taxon>
    </lineage>
</organism>
<evidence type="ECO:0000313" key="1">
    <source>
        <dbReference type="EMBL" id="OGF66822.1"/>
    </source>
</evidence>
<name>A0A1F5VTL3_9BACT</name>
<protein>
    <submittedName>
        <fullName evidence="1">Uncharacterized protein</fullName>
    </submittedName>
</protein>
<proteinExistence type="predicted"/>
<comment type="caution">
    <text evidence="1">The sequence shown here is derived from an EMBL/GenBank/DDBJ whole genome shotgun (WGS) entry which is preliminary data.</text>
</comment>
<sequence>MTEIWADCGYYSATQIIGFDTANNAYQVYAGGGKNPPNLGPWIRRSLGVFVTQAPAPGCWHPRHYYGSL</sequence>
<reference evidence="1 2" key="1">
    <citation type="journal article" date="2016" name="Nat. Commun.">
        <title>Thousands of microbial genomes shed light on interconnected biogeochemical processes in an aquifer system.</title>
        <authorList>
            <person name="Anantharaman K."/>
            <person name="Brown C.T."/>
            <person name="Hug L.A."/>
            <person name="Sharon I."/>
            <person name="Castelle C.J."/>
            <person name="Probst A.J."/>
            <person name="Thomas B.C."/>
            <person name="Singh A."/>
            <person name="Wilkins M.J."/>
            <person name="Karaoz U."/>
            <person name="Brodie E.L."/>
            <person name="Williams K.H."/>
            <person name="Hubbard S.S."/>
            <person name="Banfield J.F."/>
        </authorList>
    </citation>
    <scope>NUCLEOTIDE SEQUENCE [LARGE SCALE GENOMIC DNA]</scope>
</reference>
<evidence type="ECO:0000313" key="2">
    <source>
        <dbReference type="Proteomes" id="UP000178943"/>
    </source>
</evidence>
<dbReference type="Proteomes" id="UP000178943">
    <property type="component" value="Unassembled WGS sequence"/>
</dbReference>
<accession>A0A1F5VTL3</accession>
<dbReference type="EMBL" id="MFGW01000083">
    <property type="protein sequence ID" value="OGF66822.1"/>
    <property type="molecule type" value="Genomic_DNA"/>
</dbReference>